<evidence type="ECO:0000259" key="6">
    <source>
        <dbReference type="Pfam" id="PF20465"/>
    </source>
</evidence>
<reference evidence="11" key="1">
    <citation type="submission" date="2016-10" db="EMBL/GenBank/DDBJ databases">
        <authorList>
            <person name="Varghese N."/>
            <person name="Submissions S."/>
        </authorList>
    </citation>
    <scope>NUCLEOTIDE SEQUENCE [LARGE SCALE GENOMIC DNA]</scope>
    <source>
        <strain evidence="11">JS21-1</strain>
    </source>
</reference>
<evidence type="ECO:0000256" key="3">
    <source>
        <dbReference type="ARBA" id="ARBA00022679"/>
    </source>
</evidence>
<evidence type="ECO:0000256" key="4">
    <source>
        <dbReference type="ARBA" id="ARBA00047942"/>
    </source>
</evidence>
<dbReference type="SUPFAM" id="SSF53335">
    <property type="entry name" value="S-adenosyl-L-methionine-dependent methyltransferases"/>
    <property type="match status" value="1"/>
</dbReference>
<dbReference type="InterPro" id="IPR046818">
    <property type="entry name" value="MmeI_C"/>
</dbReference>
<dbReference type="GO" id="GO:0009007">
    <property type="term" value="F:site-specific DNA-methyltransferase (adenine-specific) activity"/>
    <property type="evidence" value="ECO:0007669"/>
    <property type="project" value="UniProtKB-EC"/>
</dbReference>
<dbReference type="Pfam" id="PF20467">
    <property type="entry name" value="MmeI_C"/>
    <property type="match status" value="1"/>
</dbReference>
<evidence type="ECO:0000259" key="7">
    <source>
        <dbReference type="Pfam" id="PF20466"/>
    </source>
</evidence>
<accession>A0A1H7KYQ4</accession>
<comment type="catalytic activity">
    <reaction evidence="4">
        <text>a 2'-deoxyadenosine in DNA + S-adenosyl-L-methionine = an N(6)-methyl-2'-deoxyadenosine in DNA + S-adenosyl-L-homocysteine + H(+)</text>
        <dbReference type="Rhea" id="RHEA:15197"/>
        <dbReference type="Rhea" id="RHEA-COMP:12418"/>
        <dbReference type="Rhea" id="RHEA-COMP:12419"/>
        <dbReference type="ChEBI" id="CHEBI:15378"/>
        <dbReference type="ChEBI" id="CHEBI:57856"/>
        <dbReference type="ChEBI" id="CHEBI:59789"/>
        <dbReference type="ChEBI" id="CHEBI:90615"/>
        <dbReference type="ChEBI" id="CHEBI:90616"/>
        <dbReference type="EC" id="2.1.1.72"/>
    </reaction>
</comment>
<dbReference type="InterPro" id="IPR029063">
    <property type="entry name" value="SAM-dependent_MTases_sf"/>
</dbReference>
<evidence type="ECO:0000256" key="2">
    <source>
        <dbReference type="ARBA" id="ARBA00022603"/>
    </source>
</evidence>
<feature type="domain" description="MmeI-like DNA-methyltransferase" evidence="9">
    <location>
        <begin position="341"/>
        <end position="629"/>
    </location>
</feature>
<dbReference type="Gene3D" id="3.40.50.150">
    <property type="entry name" value="Vaccinia Virus protein VP39"/>
    <property type="match status" value="1"/>
</dbReference>
<dbReference type="Pfam" id="PF20473">
    <property type="entry name" value="MmeI_Mtase"/>
    <property type="match status" value="1"/>
</dbReference>
<keyword evidence="11" id="KW-1185">Reference proteome</keyword>
<keyword evidence="2" id="KW-0489">Methyltransferase</keyword>
<keyword evidence="3" id="KW-0808">Transferase</keyword>
<feature type="domain" description="MmeI-like N-terminal" evidence="5">
    <location>
        <begin position="1"/>
        <end position="161"/>
    </location>
</feature>
<dbReference type="RefSeq" id="WP_093004161.1">
    <property type="nucleotide sequence ID" value="NZ_FNZZ01000002.1"/>
</dbReference>
<dbReference type="Pfam" id="PF20466">
    <property type="entry name" value="MmeI_TRD"/>
    <property type="match status" value="1"/>
</dbReference>
<organism evidence="10 11">
    <name type="scientific">Sphingomonas palmae</name>
    <dbReference type="NCBI Taxonomy" id="1855283"/>
    <lineage>
        <taxon>Bacteria</taxon>
        <taxon>Pseudomonadati</taxon>
        <taxon>Pseudomonadota</taxon>
        <taxon>Alphaproteobacteria</taxon>
        <taxon>Sphingomonadales</taxon>
        <taxon>Sphingomonadaceae</taxon>
        <taxon>Sphingomonas</taxon>
    </lineage>
</organism>
<dbReference type="EMBL" id="FNZZ01000002">
    <property type="protein sequence ID" value="SEK91694.1"/>
    <property type="molecule type" value="Genomic_DNA"/>
</dbReference>
<protein>
    <recommendedName>
        <fullName evidence="1">site-specific DNA-methyltransferase (adenine-specific)</fullName>
        <ecNumber evidence="1">2.1.1.72</ecNumber>
    </recommendedName>
</protein>
<evidence type="ECO:0000259" key="9">
    <source>
        <dbReference type="Pfam" id="PF20473"/>
    </source>
</evidence>
<dbReference type="Pfam" id="PF20464">
    <property type="entry name" value="MmeI_N"/>
    <property type="match status" value="1"/>
</dbReference>
<dbReference type="InterPro" id="IPR046817">
    <property type="entry name" value="MmeI_N"/>
</dbReference>
<dbReference type="Pfam" id="PF20465">
    <property type="entry name" value="MmeI_hel"/>
    <property type="match status" value="1"/>
</dbReference>
<dbReference type="InterPro" id="IPR046819">
    <property type="entry name" value="MmeI_hel"/>
</dbReference>
<dbReference type="PANTHER" id="PTHR33841">
    <property type="entry name" value="DNA METHYLTRANSFERASE YEEA-RELATED"/>
    <property type="match status" value="1"/>
</dbReference>
<dbReference type="STRING" id="1855283.SAMN05216382_1105"/>
<feature type="domain" description="MmeI-like C-terminal" evidence="8">
    <location>
        <begin position="861"/>
        <end position="935"/>
    </location>
</feature>
<dbReference type="OrthoDB" id="9806213at2"/>
<evidence type="ECO:0000313" key="11">
    <source>
        <dbReference type="Proteomes" id="UP000199214"/>
    </source>
</evidence>
<feature type="domain" description="MmeI-like target recognition" evidence="7">
    <location>
        <begin position="651"/>
        <end position="856"/>
    </location>
</feature>
<evidence type="ECO:0000259" key="8">
    <source>
        <dbReference type="Pfam" id="PF20467"/>
    </source>
</evidence>
<evidence type="ECO:0000256" key="1">
    <source>
        <dbReference type="ARBA" id="ARBA00011900"/>
    </source>
</evidence>
<feature type="domain" description="MmeI-like helicase spacer" evidence="6">
    <location>
        <begin position="172"/>
        <end position="266"/>
    </location>
</feature>
<dbReference type="Proteomes" id="UP000199214">
    <property type="component" value="Unassembled WGS sequence"/>
</dbReference>
<dbReference type="InterPro" id="IPR046816">
    <property type="entry name" value="MmeI_Mtase"/>
</dbReference>
<name>A0A1H7KYQ4_9SPHN</name>
<dbReference type="AlphaFoldDB" id="A0A1H7KYQ4"/>
<dbReference type="InterPro" id="IPR050953">
    <property type="entry name" value="N4_N6_ade-DNA_methylase"/>
</dbReference>
<dbReference type="InterPro" id="IPR046820">
    <property type="entry name" value="MmeI_TRD"/>
</dbReference>
<dbReference type="GO" id="GO:0032259">
    <property type="term" value="P:methylation"/>
    <property type="evidence" value="ECO:0007669"/>
    <property type="project" value="UniProtKB-KW"/>
</dbReference>
<evidence type="ECO:0000259" key="5">
    <source>
        <dbReference type="Pfam" id="PF20464"/>
    </source>
</evidence>
<dbReference type="EC" id="2.1.1.72" evidence="1"/>
<gene>
    <name evidence="10" type="ORF">SAMN05216382_1105</name>
</gene>
<dbReference type="PANTHER" id="PTHR33841:SF1">
    <property type="entry name" value="DNA METHYLTRANSFERASE A"/>
    <property type="match status" value="1"/>
</dbReference>
<proteinExistence type="predicted"/>
<evidence type="ECO:0000313" key="10">
    <source>
        <dbReference type="EMBL" id="SEK91694.1"/>
    </source>
</evidence>
<sequence>MNAVEIEEAVSDLVQQPFDAAEFPFQFITAFGAKKATVDRLRATKNGTNQSDVGGVLQRNNIHIGIAPAGQVGATLAALRASPKTTSAKAKFILATDGETVEAEDLVGGDVIACAYTDLPRHFATFLPLAGISTVKEIKNNPIDVKATGRLNKLYVELLKDNPDWATEERRHELNQFMARLIFCFFAEDTGIFRENQFTATITQMSHAGHGSCDEQWGNTHEVLTALFRAMDTPVTHEGNLDDRYRRAAGIRPYADVFPYVNGGLFTGATESPRFSRTARAYLLRAGELDWKEINPDIFGSMIQAVADDGERGELGMHYTSVPNILKVLNPLFLDGLREQLEAAGDSRQKLRNLRRRLANIRVFDPACGSGNFLVIAYKEMRAIEAVIVERLGGEANLKLDERRSVIPLSNFYGIEIKGFAAEIARLALLIAEFQADCLYLSQQEARAMVLPLHKTGQITVGNALRRDWLEVCPPVRVTAGAEHDLGGPTGRLALEANGLGEGAGTETYICGNPPYVGSTWQTAIQKADLEAIFGSRTDLWKSLDYVAGWFMKAADFGTRTTAASAFVSTNSICQGQQVPILWPLIFATGRSIAFAHTSFKWANLASHNAGVTVVIVGLADERKGATLFATDGNGIVTTKAADHINAYLVDGPDVVVGKSPWPISDLAPMDFGSKPVDGGHLLLDSAEVASLNLTPDEQARFIRRLYGSFEFINGVIRHAIWISDADEKDARLIPTLAARFAKVSEMRAESSKSRTRDGARWPYRFDERRQSGREQLIVVPAISSENRDYLPCGVLPSGIIINNKCYALYDAPMWNMALVASRMHWVWIATVCMRMRTDFSYSNTLGWNTFPVPKLTGQDKADLTRTAENILLAREAHFPATIADLYDPESMPDDLRRAHDENDEVLERIYIGRRFRNDTERLEKLFDLYTKMTASQPKPKKGKKAA</sequence>